<comment type="similarity">
    <text evidence="3">Belongs to the peptidase M28 family.</text>
</comment>
<comment type="caution">
    <text evidence="11">The sequence shown here is derived from an EMBL/GenBank/DDBJ whole genome shotgun (WGS) entry which is preliminary data.</text>
</comment>
<sequence length="772" mass="85904">MQYRSIPIAAFLFLAVTGLALLSIYLLQPPEPVPANAPLTAFSAERAMRHVEQIAKEPHAMGTAEHARLRRYLLQEMQELGLNPQVQKTTAVNGKNGAATVGYVYNLIGRLEGEGKDSTAVLLMAHYDSQPNARGAGDDGAGVAAILETVRALKQGPKPDHDVVVLLTDGEEYGLYGARAFMKHPWAKEVAMVLNVEARGNRGPSMTFELSPENGWVAKQYIKKAPYPFVSSLAYEIYRRMPNDTDFTVFKDAGYSGVNSAFIDGFVHYHKATDSPENLDLGSLQQHGSNMLALTRHFANTSLSQTKAPDSVFFNFIGGWVINYPQGLNILWVAITSLLLVVTLRIGLRKNTYNVRQLIISFFVYLFIVAVTVALFIPINNLVLDMLPLTHRMNGVYSADYFFIAYLLLALGLFLLLSWIALRWLRLFSLLMGVFVLQFVLMIVLFLLVPNAAYLLMFPLLFSLAGVLALFLTRIYDAPRVNLRFALVLLLASVPAIFILMPLVQVVFVAFGLQLPVGSVALFILLLSLLLPLLWIIERSFSWRNLPLLPLVLLICGGTLLYSAIGREMPSEEQPLHSHVSYYLNADTDNAFWASYYQTTDDWNQQFFSKSSKGALNDIYPHATLEYLKNDAKAIAVPAPVAEVLSDSVAGNKRLLRLRLSSPRDAAHMELALQPQTPEALQSIKLAGEELQLEPIEAEGGKVYFVRLHGLPEEKQTELELQLEPNSPLKLYLYDQSIGLPDELVKTQKPSHVIAEQGSTSNLTVVRKSYTF</sequence>
<organism evidence="11 12">
    <name type="scientific">Pontibacter locisalis</name>
    <dbReference type="NCBI Taxonomy" id="1719035"/>
    <lineage>
        <taxon>Bacteria</taxon>
        <taxon>Pseudomonadati</taxon>
        <taxon>Bacteroidota</taxon>
        <taxon>Cytophagia</taxon>
        <taxon>Cytophagales</taxon>
        <taxon>Hymenobacteraceae</taxon>
        <taxon>Pontibacter</taxon>
    </lineage>
</organism>
<dbReference type="Pfam" id="PF04389">
    <property type="entry name" value="Peptidase_M28"/>
    <property type="match status" value="1"/>
</dbReference>
<reference evidence="12" key="1">
    <citation type="journal article" date="2019" name="Int. J. Syst. Evol. Microbiol.">
        <title>The Global Catalogue of Microorganisms (GCM) 10K type strain sequencing project: providing services to taxonomists for standard genome sequencing and annotation.</title>
        <authorList>
            <consortium name="The Broad Institute Genomics Platform"/>
            <consortium name="The Broad Institute Genome Sequencing Center for Infectious Disease"/>
            <person name="Wu L."/>
            <person name="Ma J."/>
        </authorList>
    </citation>
    <scope>NUCLEOTIDE SEQUENCE [LARGE SCALE GENOMIC DNA]</scope>
    <source>
        <strain evidence="12">KCTC 42498</strain>
    </source>
</reference>
<accession>A0ABW5IJ39</accession>
<comment type="subcellular location">
    <subcellularLocation>
        <location evidence="2">Vacuole membrane</location>
        <topology evidence="2">Multi-pass membrane protein</topology>
    </subcellularLocation>
</comment>
<dbReference type="InterPro" id="IPR045175">
    <property type="entry name" value="M28_fam"/>
</dbReference>
<evidence type="ECO:0000256" key="7">
    <source>
        <dbReference type="ARBA" id="ARBA00023180"/>
    </source>
</evidence>
<evidence type="ECO:0000256" key="1">
    <source>
        <dbReference type="ARBA" id="ARBA00003273"/>
    </source>
</evidence>
<comment type="function">
    <text evidence="1">May be involved in vacuolar sorting and osmoregulation.</text>
</comment>
<gene>
    <name evidence="11" type="ORF">ACFSRY_03975</name>
</gene>
<dbReference type="RefSeq" id="WP_377503469.1">
    <property type="nucleotide sequence ID" value="NZ_JBHULU010000004.1"/>
</dbReference>
<feature type="transmembrane region" description="Helical" evidence="9">
    <location>
        <begin position="330"/>
        <end position="348"/>
    </location>
</feature>
<feature type="transmembrane region" description="Helical" evidence="9">
    <location>
        <begin position="548"/>
        <end position="565"/>
    </location>
</feature>
<feature type="transmembrane region" description="Helical" evidence="9">
    <location>
        <begin position="360"/>
        <end position="379"/>
    </location>
</feature>
<feature type="transmembrane region" description="Helical" evidence="9">
    <location>
        <begin position="517"/>
        <end position="536"/>
    </location>
</feature>
<keyword evidence="7" id="KW-0325">Glycoprotein</keyword>
<dbReference type="InterPro" id="IPR007484">
    <property type="entry name" value="Peptidase_M28"/>
</dbReference>
<evidence type="ECO:0000256" key="6">
    <source>
        <dbReference type="ARBA" id="ARBA00022989"/>
    </source>
</evidence>
<feature type="domain" description="Peptidase M28" evidence="10">
    <location>
        <begin position="106"/>
        <end position="294"/>
    </location>
</feature>
<dbReference type="PANTHER" id="PTHR12147">
    <property type="entry name" value="METALLOPEPTIDASE M28 FAMILY MEMBER"/>
    <property type="match status" value="1"/>
</dbReference>
<feature type="transmembrane region" description="Helical" evidence="9">
    <location>
        <begin position="454"/>
        <end position="473"/>
    </location>
</feature>
<feature type="transmembrane region" description="Helical" evidence="9">
    <location>
        <begin position="485"/>
        <end position="511"/>
    </location>
</feature>
<evidence type="ECO:0000256" key="3">
    <source>
        <dbReference type="ARBA" id="ARBA00010918"/>
    </source>
</evidence>
<name>A0ABW5IJ39_9BACT</name>
<dbReference type="Gene3D" id="3.40.630.10">
    <property type="entry name" value="Zn peptidases"/>
    <property type="match status" value="1"/>
</dbReference>
<evidence type="ECO:0000256" key="2">
    <source>
        <dbReference type="ARBA" id="ARBA00004128"/>
    </source>
</evidence>
<evidence type="ECO:0000256" key="5">
    <source>
        <dbReference type="ARBA" id="ARBA00022554"/>
    </source>
</evidence>
<dbReference type="Proteomes" id="UP001597544">
    <property type="component" value="Unassembled WGS sequence"/>
</dbReference>
<dbReference type="EMBL" id="JBHULU010000004">
    <property type="protein sequence ID" value="MFD2513010.1"/>
    <property type="molecule type" value="Genomic_DNA"/>
</dbReference>
<evidence type="ECO:0000313" key="11">
    <source>
        <dbReference type="EMBL" id="MFD2513010.1"/>
    </source>
</evidence>
<keyword evidence="9" id="KW-0812">Transmembrane</keyword>
<keyword evidence="9" id="KW-0472">Membrane</keyword>
<evidence type="ECO:0000256" key="4">
    <source>
        <dbReference type="ARBA" id="ARBA00017435"/>
    </source>
</evidence>
<evidence type="ECO:0000256" key="8">
    <source>
        <dbReference type="ARBA" id="ARBA00031512"/>
    </source>
</evidence>
<feature type="transmembrane region" description="Helical" evidence="9">
    <location>
        <begin position="427"/>
        <end position="448"/>
    </location>
</feature>
<keyword evidence="12" id="KW-1185">Reference proteome</keyword>
<protein>
    <recommendedName>
        <fullName evidence="4">Vacuolar membrane protease</fullName>
    </recommendedName>
    <alternativeName>
        <fullName evidence="8">FXNA-related family protease 1</fullName>
    </alternativeName>
</protein>
<dbReference type="PANTHER" id="PTHR12147:SF58">
    <property type="entry name" value="VACUOLAR MEMBRANE PROTEASE"/>
    <property type="match status" value="1"/>
</dbReference>
<evidence type="ECO:0000313" key="12">
    <source>
        <dbReference type="Proteomes" id="UP001597544"/>
    </source>
</evidence>
<evidence type="ECO:0000256" key="9">
    <source>
        <dbReference type="SAM" id="Phobius"/>
    </source>
</evidence>
<keyword evidence="6 9" id="KW-1133">Transmembrane helix</keyword>
<dbReference type="SUPFAM" id="SSF53187">
    <property type="entry name" value="Zn-dependent exopeptidases"/>
    <property type="match status" value="1"/>
</dbReference>
<evidence type="ECO:0000259" key="10">
    <source>
        <dbReference type="Pfam" id="PF04389"/>
    </source>
</evidence>
<feature type="transmembrane region" description="Helical" evidence="9">
    <location>
        <begin position="399"/>
        <end position="420"/>
    </location>
</feature>
<proteinExistence type="inferred from homology"/>
<keyword evidence="5" id="KW-0926">Vacuole</keyword>